<evidence type="ECO:0000256" key="1">
    <source>
        <dbReference type="SAM" id="MobiDB-lite"/>
    </source>
</evidence>
<protein>
    <submittedName>
        <fullName evidence="2">Uncharacterized protein</fullName>
    </submittedName>
</protein>
<reference evidence="2 3" key="1">
    <citation type="journal article" date="2014" name="Proc. Natl. Acad. Sci. U.S.A.">
        <title>Trajectory and genomic determinants of fungal-pathogen speciation and host adaptation.</title>
        <authorList>
            <person name="Hu X."/>
            <person name="Xiao G."/>
            <person name="Zheng P."/>
            <person name="Shang Y."/>
            <person name="Su Y."/>
            <person name="Zhang X."/>
            <person name="Liu X."/>
            <person name="Zhan S."/>
            <person name="St Leger R.J."/>
            <person name="Wang C."/>
        </authorList>
    </citation>
    <scope>NUCLEOTIDE SEQUENCE [LARGE SCALE GENOMIC DNA]</scope>
    <source>
        <strain evidence="2 3">ARSEF 1941</strain>
    </source>
</reference>
<name>A0A0B2WTX5_METAS</name>
<feature type="compositionally biased region" description="Basic and acidic residues" evidence="1">
    <location>
        <begin position="129"/>
        <end position="150"/>
    </location>
</feature>
<feature type="region of interest" description="Disordered" evidence="1">
    <location>
        <begin position="129"/>
        <end position="151"/>
    </location>
</feature>
<dbReference type="RefSeq" id="XP_040678574.1">
    <property type="nucleotide sequence ID" value="XM_040823321.1"/>
</dbReference>
<dbReference type="Proteomes" id="UP000030816">
    <property type="component" value="Unassembled WGS sequence"/>
</dbReference>
<accession>A0A0B2WTX5</accession>
<dbReference type="HOGENOM" id="CLU_930920_0_0_1"/>
<dbReference type="OrthoDB" id="4741670at2759"/>
<sequence>MSRPPALPHPLGRGGHRYQQELQHADLLDGRTPLVLGLLGRLIGLTRLHPAPASSVRHRNTAFLVVSCMTSSAPGARPQKQRAYSVDELTAGPVSTAEGSKLEHEHQRSFQDVFVTASSYTALGACVKRRMEQSSRERQGTPDTGQHREQSPVSIAPFAKQSPHNSHSLPLTLVLQDPNPELVPNMRLSSVTVLLASLASVISAGVVDTRDGTKKPLDFIGTFDTFTDENCSQGGGGVTVTDDNDNRKLSQDVRSVKSYIKDRSLVIWVHGGLYYPLAIPPSDTECKVLNGPGRYWNLS</sequence>
<evidence type="ECO:0000313" key="3">
    <source>
        <dbReference type="Proteomes" id="UP000030816"/>
    </source>
</evidence>
<proteinExistence type="predicted"/>
<gene>
    <name evidence="2" type="ORF">MAM_04523</name>
</gene>
<dbReference type="AlphaFoldDB" id="A0A0B2WTX5"/>
<dbReference type="EMBL" id="AZHE01000010">
    <property type="protein sequence ID" value="KHN97508.1"/>
    <property type="molecule type" value="Genomic_DNA"/>
</dbReference>
<comment type="caution">
    <text evidence="2">The sequence shown here is derived from an EMBL/GenBank/DDBJ whole genome shotgun (WGS) entry which is preliminary data.</text>
</comment>
<evidence type="ECO:0000313" key="2">
    <source>
        <dbReference type="EMBL" id="KHN97508.1"/>
    </source>
</evidence>
<organism evidence="2 3">
    <name type="scientific">Metarhizium album (strain ARSEF 1941)</name>
    <dbReference type="NCBI Taxonomy" id="1081103"/>
    <lineage>
        <taxon>Eukaryota</taxon>
        <taxon>Fungi</taxon>
        <taxon>Dikarya</taxon>
        <taxon>Ascomycota</taxon>
        <taxon>Pezizomycotina</taxon>
        <taxon>Sordariomycetes</taxon>
        <taxon>Hypocreomycetidae</taxon>
        <taxon>Hypocreales</taxon>
        <taxon>Clavicipitaceae</taxon>
        <taxon>Metarhizium</taxon>
    </lineage>
</organism>
<dbReference type="GeneID" id="63738978"/>
<keyword evidence="3" id="KW-1185">Reference proteome</keyword>